<gene>
    <name evidence="2" type="ORF">ACFOMG_09195</name>
</gene>
<name>A0ABV7VTS4_9GAMM</name>
<dbReference type="EMBL" id="JBHRYB010000005">
    <property type="protein sequence ID" value="MFC3680272.1"/>
    <property type="molecule type" value="Genomic_DNA"/>
</dbReference>
<keyword evidence="3" id="KW-1185">Reference proteome</keyword>
<dbReference type="Pfam" id="PF12094">
    <property type="entry name" value="DUF3570"/>
    <property type="match status" value="1"/>
</dbReference>
<dbReference type="InterPro" id="IPR021953">
    <property type="entry name" value="DUF3570"/>
</dbReference>
<evidence type="ECO:0000313" key="2">
    <source>
        <dbReference type="EMBL" id="MFC3680272.1"/>
    </source>
</evidence>
<feature type="signal peptide" evidence="1">
    <location>
        <begin position="1"/>
        <end position="22"/>
    </location>
</feature>
<dbReference type="Proteomes" id="UP001595722">
    <property type="component" value="Unassembled WGS sequence"/>
</dbReference>
<evidence type="ECO:0000313" key="3">
    <source>
        <dbReference type="Proteomes" id="UP001595722"/>
    </source>
</evidence>
<organism evidence="2 3">
    <name type="scientific">Bacterioplanoides pacificum</name>
    <dbReference type="NCBI Taxonomy" id="1171596"/>
    <lineage>
        <taxon>Bacteria</taxon>
        <taxon>Pseudomonadati</taxon>
        <taxon>Pseudomonadota</taxon>
        <taxon>Gammaproteobacteria</taxon>
        <taxon>Oceanospirillales</taxon>
        <taxon>Oceanospirillaceae</taxon>
        <taxon>Bacterioplanoides</taxon>
    </lineage>
</organism>
<dbReference type="RefSeq" id="WP_376866167.1">
    <property type="nucleotide sequence ID" value="NZ_JBHRYB010000005.1"/>
</dbReference>
<sequence>MSHKTNALAALAAASLPLLAQAEARPEEKVMAYRYSHYSESDNPRARTFTPETRRYDINVHQFRHARPLGEDWYLDGELQYETLSGASPLQTYQQDGKSVLVTSGATIDEQRLDIKASPRRYFSQGTLAGNAALSLENDYQSLALGGDGTLELFDKHTTLMAAISASYDTLSPSDQDQYPARQAFDRKNKRSVSVYQGVSQILDKNRVMQLGVGLTHLSGYLSDPYKTYDQRPGERDQFTINFQYRHFLNVGDGAALHADYRFYADDWGIWSHTVSGRWAQQIRQDNGVGWQLIPQLRYYRQSEADFYTLERYPGGEFYSSDARLSNYGAITLGLEGRVRWNNWIVSLDGQYYFADETLSLVQRSADETPSLLSYTLLSLGVEYRY</sequence>
<evidence type="ECO:0000256" key="1">
    <source>
        <dbReference type="SAM" id="SignalP"/>
    </source>
</evidence>
<comment type="caution">
    <text evidence="2">The sequence shown here is derived from an EMBL/GenBank/DDBJ whole genome shotgun (WGS) entry which is preliminary data.</text>
</comment>
<proteinExistence type="predicted"/>
<feature type="chain" id="PRO_5045495254" evidence="1">
    <location>
        <begin position="23"/>
        <end position="386"/>
    </location>
</feature>
<protein>
    <submittedName>
        <fullName evidence="2">DUF3570 domain-containing protein</fullName>
    </submittedName>
</protein>
<keyword evidence="1" id="KW-0732">Signal</keyword>
<reference evidence="3" key="1">
    <citation type="journal article" date="2019" name="Int. J. Syst. Evol. Microbiol.">
        <title>The Global Catalogue of Microorganisms (GCM) 10K type strain sequencing project: providing services to taxonomists for standard genome sequencing and annotation.</title>
        <authorList>
            <consortium name="The Broad Institute Genomics Platform"/>
            <consortium name="The Broad Institute Genome Sequencing Center for Infectious Disease"/>
            <person name="Wu L."/>
            <person name="Ma J."/>
        </authorList>
    </citation>
    <scope>NUCLEOTIDE SEQUENCE [LARGE SCALE GENOMIC DNA]</scope>
    <source>
        <strain evidence="3">KCTC 42424</strain>
    </source>
</reference>
<accession>A0ABV7VTS4</accession>